<keyword evidence="2" id="KW-1185">Reference proteome</keyword>
<reference evidence="1 2" key="1">
    <citation type="submission" date="2021-07" db="EMBL/GenBank/DDBJ databases">
        <title>Whole Genome Sequence of Nocardia Iowensis.</title>
        <authorList>
            <person name="Lamm A."/>
            <person name="Collins-Fairclough A.M."/>
            <person name="Bunk B."/>
            <person name="Sproer C."/>
        </authorList>
    </citation>
    <scope>NUCLEOTIDE SEQUENCE [LARGE SCALE GENOMIC DNA]</scope>
    <source>
        <strain evidence="1 2">NRRL 5646</strain>
    </source>
</reference>
<accession>A0ABX8RG16</accession>
<evidence type="ECO:0000313" key="2">
    <source>
        <dbReference type="Proteomes" id="UP000694257"/>
    </source>
</evidence>
<dbReference type="EMBL" id="CP078145">
    <property type="protein sequence ID" value="QXN88552.1"/>
    <property type="molecule type" value="Genomic_DNA"/>
</dbReference>
<protein>
    <recommendedName>
        <fullName evidence="3">Acyl-ACP thioesterase</fullName>
    </recommendedName>
</protein>
<evidence type="ECO:0000313" key="1">
    <source>
        <dbReference type="EMBL" id="QXN88552.1"/>
    </source>
</evidence>
<proteinExistence type="predicted"/>
<organism evidence="1 2">
    <name type="scientific">Nocardia iowensis</name>
    <dbReference type="NCBI Taxonomy" id="204891"/>
    <lineage>
        <taxon>Bacteria</taxon>
        <taxon>Bacillati</taxon>
        <taxon>Actinomycetota</taxon>
        <taxon>Actinomycetes</taxon>
        <taxon>Mycobacteriales</taxon>
        <taxon>Nocardiaceae</taxon>
        <taxon>Nocardia</taxon>
    </lineage>
</organism>
<name>A0ABX8RG16_NOCIO</name>
<sequence>MNSISDPVFPAQCDIRVRQGDLGRNDSVSTIGMARWLEDARIRVRLPRFERLVRARGFGPYQIVFVSQSVERLAATHRTDTDIRVHTGIRRIGRSSFTFEQAVFVGSERVGSGEATVLLLGSAGALALPDELIADLTALAMPDSSETAVTRPAAERQQRDHYPYFAPLRARIGDVDSNQHVNFIALATWYDDAVAAYTSAALGVGEGGLAPDLSPSSYRINYVGEVTYPGNYEIGVLVRSFDAEAVHYELGIFLGGTCLGVADAIGARGELSAESLAPGGLH</sequence>
<dbReference type="RefSeq" id="WP_218469435.1">
    <property type="nucleotide sequence ID" value="NZ_BAABJN010000008.1"/>
</dbReference>
<dbReference type="Proteomes" id="UP000694257">
    <property type="component" value="Chromosome"/>
</dbReference>
<gene>
    <name evidence="1" type="ORF">KV110_23455</name>
</gene>
<evidence type="ECO:0008006" key="3">
    <source>
        <dbReference type="Google" id="ProtNLM"/>
    </source>
</evidence>